<gene>
    <name evidence="2" type="ORF">EYC98_13195</name>
</gene>
<accession>A0ABT3THN7</accession>
<dbReference type="PROSITE" id="PS51257">
    <property type="entry name" value="PROKAR_LIPOPROTEIN"/>
    <property type="match status" value="1"/>
</dbReference>
<feature type="region of interest" description="Disordered" evidence="1">
    <location>
        <begin position="35"/>
        <end position="58"/>
    </location>
</feature>
<evidence type="ECO:0000313" key="2">
    <source>
        <dbReference type="EMBL" id="MCX2981813.1"/>
    </source>
</evidence>
<comment type="caution">
    <text evidence="2">The sequence shown here is derived from an EMBL/GenBank/DDBJ whole genome shotgun (WGS) entry which is preliminary data.</text>
</comment>
<dbReference type="InterPro" id="IPR014917">
    <property type="entry name" value="DUF1800"/>
</dbReference>
<protein>
    <submittedName>
        <fullName evidence="2">DUF1800 domain-containing protein</fullName>
    </submittedName>
</protein>
<reference evidence="2" key="1">
    <citation type="submission" date="2019-02" db="EMBL/GenBank/DDBJ databases">
        <authorList>
            <person name="Li S.-H."/>
        </authorList>
    </citation>
    <scope>NUCLEOTIDE SEQUENCE</scope>
    <source>
        <strain evidence="2">IMCC14734</strain>
    </source>
</reference>
<dbReference type="PANTHER" id="PTHR43737:SF1">
    <property type="entry name" value="DUF1501 DOMAIN-CONTAINING PROTEIN"/>
    <property type="match status" value="1"/>
</dbReference>
<keyword evidence="3" id="KW-1185">Reference proteome</keyword>
<proteinExistence type="predicted"/>
<evidence type="ECO:0000256" key="1">
    <source>
        <dbReference type="SAM" id="MobiDB-lite"/>
    </source>
</evidence>
<name>A0ABT3THN7_9GAMM</name>
<evidence type="ECO:0000313" key="3">
    <source>
        <dbReference type="Proteomes" id="UP001143362"/>
    </source>
</evidence>
<organism evidence="2 3">
    <name type="scientific">Candidatus Litorirhabdus singularis</name>
    <dbReference type="NCBI Taxonomy" id="2518993"/>
    <lineage>
        <taxon>Bacteria</taxon>
        <taxon>Pseudomonadati</taxon>
        <taxon>Pseudomonadota</taxon>
        <taxon>Gammaproteobacteria</taxon>
        <taxon>Cellvibrionales</taxon>
        <taxon>Halieaceae</taxon>
        <taxon>Candidatus Litorirhabdus</taxon>
    </lineage>
</organism>
<sequence length="597" mass="65173">MKTKTRALTQLLLIIFIAIGCIACGGEEVEGGGFAPGLSGSDSAAPNDDLDPDPDPATEALTPEEAARFLSQATFGPTQESIDQLASSSLEAWFTDELDKTASLHLPYVLASFGPGEEFLDEKNNVKSDVIYASDSFWLAAIEGDDQLRQRMAFALSQIFVISTKSRLDRTPQTVAAYMDVLTEGAFGNYRDLLEEITYSPAMGVYLTYLRNQKANETIGREPDENFAREIMQLFTIGLVELNQDGTPVTDSGGVTIKTYNNEDITGLAKVFTGLSYNHSSYWGSLQELPKEALYQPMVMFEEHHSPEEKAFLGQFIREGVDGASSISSALDTLFNHTNVGPFIGRILIQRFVTSDPEPAYIERVADAFDAGSYTLPSGDEVGEGRRGDLTATLAAVLFDEVARDRTTALESLSNGKLREPVIRFTHWARAFRVNSADANNEVILRDASSPKYLAQHPYGSPSVFNFYRPGYVAPGTETGDAGMTVPELQIFNATSSVGYPNVLTLFSLGISPKIEDGFSPAFVPNYSTEISLAEDAGALLDHLNLLLTHGTLREDTRARIAETLSLIPPNSDEQLLARVQLASVMVMTAPEYIVLR</sequence>
<dbReference type="PANTHER" id="PTHR43737">
    <property type="entry name" value="BLL7424 PROTEIN"/>
    <property type="match status" value="1"/>
</dbReference>
<dbReference type="EMBL" id="SHNN01000002">
    <property type="protein sequence ID" value="MCX2981813.1"/>
    <property type="molecule type" value="Genomic_DNA"/>
</dbReference>
<dbReference type="Pfam" id="PF08811">
    <property type="entry name" value="DUF1800"/>
    <property type="match status" value="1"/>
</dbReference>
<dbReference type="RefSeq" id="WP_279245807.1">
    <property type="nucleotide sequence ID" value="NZ_SHNN01000002.1"/>
</dbReference>
<dbReference type="Proteomes" id="UP001143362">
    <property type="component" value="Unassembled WGS sequence"/>
</dbReference>